<dbReference type="AlphaFoldDB" id="B3MU22"/>
<keyword evidence="2" id="KW-1185">Reference proteome</keyword>
<dbReference type="InterPro" id="IPR011989">
    <property type="entry name" value="ARM-like"/>
</dbReference>
<dbReference type="OMA" id="CRMKAKD"/>
<dbReference type="OrthoDB" id="21522at2759"/>
<dbReference type="KEGG" id="dan:6506625"/>
<dbReference type="PANTHER" id="PTHR16356:SF1">
    <property type="entry name" value="TRANSMEMBRANE AND COILED-COIL DOMAIN-CONTAINING PROTEIN 6"/>
    <property type="match status" value="1"/>
</dbReference>
<reference evidence="1 2" key="1">
    <citation type="journal article" date="2007" name="Nature">
        <title>Evolution of genes and genomes on the Drosophila phylogeny.</title>
        <authorList>
            <consortium name="Drosophila 12 Genomes Consortium"/>
            <person name="Clark A.G."/>
            <person name="Eisen M.B."/>
            <person name="Smith D.R."/>
            <person name="Bergman C.M."/>
            <person name="Oliver B."/>
            <person name="Markow T.A."/>
            <person name="Kaufman T.C."/>
            <person name="Kellis M."/>
            <person name="Gelbart W."/>
            <person name="Iyer V.N."/>
            <person name="Pollard D.A."/>
            <person name="Sackton T.B."/>
            <person name="Larracuente A.M."/>
            <person name="Singh N.D."/>
            <person name="Abad J.P."/>
            <person name="Abt D.N."/>
            <person name="Adryan B."/>
            <person name="Aguade M."/>
            <person name="Akashi H."/>
            <person name="Anderson W.W."/>
            <person name="Aquadro C.F."/>
            <person name="Ardell D.H."/>
            <person name="Arguello R."/>
            <person name="Artieri C.G."/>
            <person name="Barbash D.A."/>
            <person name="Barker D."/>
            <person name="Barsanti P."/>
            <person name="Batterham P."/>
            <person name="Batzoglou S."/>
            <person name="Begun D."/>
            <person name="Bhutkar A."/>
            <person name="Blanco E."/>
            <person name="Bosak S.A."/>
            <person name="Bradley R.K."/>
            <person name="Brand A.D."/>
            <person name="Brent M.R."/>
            <person name="Brooks A.N."/>
            <person name="Brown R.H."/>
            <person name="Butlin R.K."/>
            <person name="Caggese C."/>
            <person name="Calvi B.R."/>
            <person name="Bernardo de Carvalho A."/>
            <person name="Caspi A."/>
            <person name="Castrezana S."/>
            <person name="Celniker S.E."/>
            <person name="Chang J.L."/>
            <person name="Chapple C."/>
            <person name="Chatterji S."/>
            <person name="Chinwalla A."/>
            <person name="Civetta A."/>
            <person name="Clifton S.W."/>
            <person name="Comeron J.M."/>
            <person name="Costello J.C."/>
            <person name="Coyne J.A."/>
            <person name="Daub J."/>
            <person name="David R.G."/>
            <person name="Delcher A.L."/>
            <person name="Delehaunty K."/>
            <person name="Do C.B."/>
            <person name="Ebling H."/>
            <person name="Edwards K."/>
            <person name="Eickbush T."/>
            <person name="Evans J.D."/>
            <person name="Filipski A."/>
            <person name="Findeiss S."/>
            <person name="Freyhult E."/>
            <person name="Fulton L."/>
            <person name="Fulton R."/>
            <person name="Garcia A.C."/>
            <person name="Gardiner A."/>
            <person name="Garfield D.A."/>
            <person name="Garvin B.E."/>
            <person name="Gibson G."/>
            <person name="Gilbert D."/>
            <person name="Gnerre S."/>
            <person name="Godfrey J."/>
            <person name="Good R."/>
            <person name="Gotea V."/>
            <person name="Gravely B."/>
            <person name="Greenberg A.J."/>
            <person name="Griffiths-Jones S."/>
            <person name="Gross S."/>
            <person name="Guigo R."/>
            <person name="Gustafson E.A."/>
            <person name="Haerty W."/>
            <person name="Hahn M.W."/>
            <person name="Halligan D.L."/>
            <person name="Halpern A.L."/>
            <person name="Halter G.M."/>
            <person name="Han M.V."/>
            <person name="Heger A."/>
            <person name="Hillier L."/>
            <person name="Hinrichs A.S."/>
            <person name="Holmes I."/>
            <person name="Hoskins R.A."/>
            <person name="Hubisz M.J."/>
            <person name="Hultmark D."/>
            <person name="Huntley M.A."/>
            <person name="Jaffe D.B."/>
            <person name="Jagadeeshan S."/>
            <person name="Jeck W.R."/>
            <person name="Johnson J."/>
            <person name="Jones C.D."/>
            <person name="Jordan W.C."/>
            <person name="Karpen G.H."/>
            <person name="Kataoka E."/>
            <person name="Keightley P.D."/>
            <person name="Kheradpour P."/>
            <person name="Kirkness E.F."/>
            <person name="Koerich L.B."/>
            <person name="Kristiansen K."/>
            <person name="Kudrna D."/>
            <person name="Kulathinal R.J."/>
            <person name="Kumar S."/>
            <person name="Kwok R."/>
            <person name="Lander E."/>
            <person name="Langley C.H."/>
            <person name="Lapoint R."/>
            <person name="Lazzaro B.P."/>
            <person name="Lee S.J."/>
            <person name="Levesque L."/>
            <person name="Li R."/>
            <person name="Lin C.F."/>
            <person name="Lin M.F."/>
            <person name="Lindblad-Toh K."/>
            <person name="Llopart A."/>
            <person name="Long M."/>
            <person name="Low L."/>
            <person name="Lozovsky E."/>
            <person name="Lu J."/>
            <person name="Luo M."/>
            <person name="Machado C.A."/>
            <person name="Makalowski W."/>
            <person name="Marzo M."/>
            <person name="Matsuda M."/>
            <person name="Matzkin L."/>
            <person name="McAllister B."/>
            <person name="McBride C.S."/>
            <person name="McKernan B."/>
            <person name="McKernan K."/>
            <person name="Mendez-Lago M."/>
            <person name="Minx P."/>
            <person name="Mollenhauer M.U."/>
            <person name="Montooth K."/>
            <person name="Mount S.M."/>
            <person name="Mu X."/>
            <person name="Myers E."/>
            <person name="Negre B."/>
            <person name="Newfeld S."/>
            <person name="Nielsen R."/>
            <person name="Noor M.A."/>
            <person name="O'Grady P."/>
            <person name="Pachter L."/>
            <person name="Papaceit M."/>
            <person name="Parisi M.J."/>
            <person name="Parisi M."/>
            <person name="Parts L."/>
            <person name="Pedersen J.S."/>
            <person name="Pesole G."/>
            <person name="Phillippy A.M."/>
            <person name="Ponting C.P."/>
            <person name="Pop M."/>
            <person name="Porcelli D."/>
            <person name="Powell J.R."/>
            <person name="Prohaska S."/>
            <person name="Pruitt K."/>
            <person name="Puig M."/>
            <person name="Quesneville H."/>
            <person name="Ram K.R."/>
            <person name="Rand D."/>
            <person name="Rasmussen M.D."/>
            <person name="Reed L.K."/>
            <person name="Reenan R."/>
            <person name="Reily A."/>
            <person name="Remington K.A."/>
            <person name="Rieger T.T."/>
            <person name="Ritchie M.G."/>
            <person name="Robin C."/>
            <person name="Rogers Y.H."/>
            <person name="Rohde C."/>
            <person name="Rozas J."/>
            <person name="Rubenfield M.J."/>
            <person name="Ruiz A."/>
            <person name="Russo S."/>
            <person name="Salzberg S.L."/>
            <person name="Sanchez-Gracia A."/>
            <person name="Saranga D.J."/>
            <person name="Sato H."/>
            <person name="Schaeffer S.W."/>
            <person name="Schatz M.C."/>
            <person name="Schlenke T."/>
            <person name="Schwartz R."/>
            <person name="Segarra C."/>
            <person name="Singh R.S."/>
            <person name="Sirot L."/>
            <person name="Sirota M."/>
            <person name="Sisneros N.B."/>
            <person name="Smith C.D."/>
            <person name="Smith T.F."/>
            <person name="Spieth J."/>
            <person name="Stage D.E."/>
            <person name="Stark A."/>
            <person name="Stephan W."/>
            <person name="Strausberg R.L."/>
            <person name="Strempel S."/>
            <person name="Sturgill D."/>
            <person name="Sutton G."/>
            <person name="Sutton G.G."/>
            <person name="Tao W."/>
            <person name="Teichmann S."/>
            <person name="Tobari Y.N."/>
            <person name="Tomimura Y."/>
            <person name="Tsolas J.M."/>
            <person name="Valente V.L."/>
            <person name="Venter E."/>
            <person name="Venter J.C."/>
            <person name="Vicario S."/>
            <person name="Vieira F.G."/>
            <person name="Vilella A.J."/>
            <person name="Villasante A."/>
            <person name="Walenz B."/>
            <person name="Wang J."/>
            <person name="Wasserman M."/>
            <person name="Watts T."/>
            <person name="Wilson D."/>
            <person name="Wilson R.K."/>
            <person name="Wing R.A."/>
            <person name="Wolfner M.F."/>
            <person name="Wong A."/>
            <person name="Wong G.K."/>
            <person name="Wu C.I."/>
            <person name="Wu G."/>
            <person name="Yamamoto D."/>
            <person name="Yang H.P."/>
            <person name="Yang S.P."/>
            <person name="Yorke J.A."/>
            <person name="Yoshida K."/>
            <person name="Zdobnov E."/>
            <person name="Zhang P."/>
            <person name="Zhang Y."/>
            <person name="Zimin A.V."/>
            <person name="Baldwin J."/>
            <person name="Abdouelleil A."/>
            <person name="Abdulkadir J."/>
            <person name="Abebe A."/>
            <person name="Abera B."/>
            <person name="Abreu J."/>
            <person name="Acer S.C."/>
            <person name="Aftuck L."/>
            <person name="Alexander A."/>
            <person name="An P."/>
            <person name="Anderson E."/>
            <person name="Anderson S."/>
            <person name="Arachi H."/>
            <person name="Azer M."/>
            <person name="Bachantsang P."/>
            <person name="Barry A."/>
            <person name="Bayul T."/>
            <person name="Berlin A."/>
            <person name="Bessette D."/>
            <person name="Bloom T."/>
            <person name="Blye J."/>
            <person name="Boguslavskiy L."/>
            <person name="Bonnet C."/>
            <person name="Boukhgalter B."/>
            <person name="Bourzgui I."/>
            <person name="Brown A."/>
            <person name="Cahill P."/>
            <person name="Channer S."/>
            <person name="Cheshatsang Y."/>
            <person name="Chuda L."/>
            <person name="Citroen M."/>
            <person name="Collymore A."/>
            <person name="Cooke P."/>
            <person name="Costello M."/>
            <person name="D'Aco K."/>
            <person name="Daza R."/>
            <person name="De Haan G."/>
            <person name="DeGray S."/>
            <person name="DeMaso C."/>
            <person name="Dhargay N."/>
            <person name="Dooley K."/>
            <person name="Dooley E."/>
            <person name="Doricent M."/>
            <person name="Dorje P."/>
            <person name="Dorjee K."/>
            <person name="Dupes A."/>
            <person name="Elong R."/>
            <person name="Falk J."/>
            <person name="Farina A."/>
            <person name="Faro S."/>
            <person name="Ferguson D."/>
            <person name="Fisher S."/>
            <person name="Foley C.D."/>
            <person name="Franke A."/>
            <person name="Friedrich D."/>
            <person name="Gadbois L."/>
            <person name="Gearin G."/>
            <person name="Gearin C.R."/>
            <person name="Giannoukos G."/>
            <person name="Goode T."/>
            <person name="Graham J."/>
            <person name="Grandbois E."/>
            <person name="Grewal S."/>
            <person name="Gyaltsen K."/>
            <person name="Hafez N."/>
            <person name="Hagos B."/>
            <person name="Hall J."/>
            <person name="Henson C."/>
            <person name="Hollinger A."/>
            <person name="Honan T."/>
            <person name="Huard M.D."/>
            <person name="Hughes L."/>
            <person name="Hurhula B."/>
            <person name="Husby M.E."/>
            <person name="Kamat A."/>
            <person name="Kanga B."/>
            <person name="Kashin S."/>
            <person name="Khazanovich D."/>
            <person name="Kisner P."/>
            <person name="Lance K."/>
            <person name="Lara M."/>
            <person name="Lee W."/>
            <person name="Lennon N."/>
            <person name="Letendre F."/>
            <person name="LeVine R."/>
            <person name="Lipovsky A."/>
            <person name="Liu X."/>
            <person name="Liu J."/>
            <person name="Liu S."/>
            <person name="Lokyitsang T."/>
            <person name="Lokyitsang Y."/>
            <person name="Lubonja R."/>
            <person name="Lui A."/>
            <person name="MacDonald P."/>
            <person name="Magnisalis V."/>
            <person name="Maru K."/>
            <person name="Matthews C."/>
            <person name="McCusker W."/>
            <person name="McDonough S."/>
            <person name="Mehta T."/>
            <person name="Meldrim J."/>
            <person name="Meneus L."/>
            <person name="Mihai O."/>
            <person name="Mihalev A."/>
            <person name="Mihova T."/>
            <person name="Mittelman R."/>
            <person name="Mlenga V."/>
            <person name="Montmayeur A."/>
            <person name="Mulrain L."/>
            <person name="Navidi A."/>
            <person name="Naylor J."/>
            <person name="Negash T."/>
            <person name="Nguyen T."/>
            <person name="Nguyen N."/>
            <person name="Nicol R."/>
            <person name="Norbu C."/>
            <person name="Norbu N."/>
            <person name="Novod N."/>
            <person name="O'Neill B."/>
            <person name="Osman S."/>
            <person name="Markiewicz E."/>
            <person name="Oyono O.L."/>
            <person name="Patti C."/>
            <person name="Phunkhang P."/>
            <person name="Pierre F."/>
            <person name="Priest M."/>
            <person name="Raghuraman S."/>
            <person name="Rege F."/>
            <person name="Reyes R."/>
            <person name="Rise C."/>
            <person name="Rogov P."/>
            <person name="Ross K."/>
            <person name="Ryan E."/>
            <person name="Settipalli S."/>
            <person name="Shea T."/>
            <person name="Sherpa N."/>
            <person name="Shi L."/>
            <person name="Shih D."/>
            <person name="Sparrow T."/>
            <person name="Spaulding J."/>
            <person name="Stalker J."/>
            <person name="Stange-Thomann N."/>
            <person name="Stavropoulos S."/>
            <person name="Stone C."/>
            <person name="Strader C."/>
            <person name="Tesfaye S."/>
            <person name="Thomson T."/>
            <person name="Thoulutsang Y."/>
            <person name="Thoulutsang D."/>
            <person name="Topham K."/>
            <person name="Topping I."/>
            <person name="Tsamla T."/>
            <person name="Vassiliev H."/>
            <person name="Vo A."/>
            <person name="Wangchuk T."/>
            <person name="Wangdi T."/>
            <person name="Weiand M."/>
            <person name="Wilkinson J."/>
            <person name="Wilson A."/>
            <person name="Yadav S."/>
            <person name="Young G."/>
            <person name="Yu Q."/>
            <person name="Zembek L."/>
            <person name="Zhong D."/>
            <person name="Zimmer A."/>
            <person name="Zwirko Z."/>
            <person name="Jaffe D.B."/>
            <person name="Alvarez P."/>
            <person name="Brockman W."/>
            <person name="Butler J."/>
            <person name="Chin C."/>
            <person name="Gnerre S."/>
            <person name="Grabherr M."/>
            <person name="Kleber M."/>
            <person name="Mauceli E."/>
            <person name="MacCallum I."/>
        </authorList>
    </citation>
    <scope>NUCLEOTIDE SEQUENCE [LARGE SCALE GENOMIC DNA]</scope>
    <source>
        <strain evidence="2">Tucson 14024-0371.13</strain>
    </source>
</reference>
<proteinExistence type="predicted"/>
<dbReference type="InterPro" id="IPR016024">
    <property type="entry name" value="ARM-type_fold"/>
</dbReference>
<dbReference type="STRING" id="7217.B3MU22"/>
<dbReference type="PANTHER" id="PTHR16356">
    <property type="entry name" value="TRANSMEMBRANE AND COILED-COIL DOMAIN-CONTAINING PROTEIN 6 TMCO6"/>
    <property type="match status" value="1"/>
</dbReference>
<dbReference type="InParanoid" id="B3MU22"/>
<organism evidence="1 2">
    <name type="scientific">Drosophila ananassae</name>
    <name type="common">Fruit fly</name>
    <dbReference type="NCBI Taxonomy" id="7217"/>
    <lineage>
        <taxon>Eukaryota</taxon>
        <taxon>Metazoa</taxon>
        <taxon>Ecdysozoa</taxon>
        <taxon>Arthropoda</taxon>
        <taxon>Hexapoda</taxon>
        <taxon>Insecta</taxon>
        <taxon>Pterygota</taxon>
        <taxon>Neoptera</taxon>
        <taxon>Endopterygota</taxon>
        <taxon>Diptera</taxon>
        <taxon>Brachycera</taxon>
        <taxon>Muscomorpha</taxon>
        <taxon>Ephydroidea</taxon>
        <taxon>Drosophilidae</taxon>
        <taxon>Drosophila</taxon>
        <taxon>Sophophora</taxon>
    </lineage>
</organism>
<dbReference type="HOGENOM" id="CLU_752874_0_0_1"/>
<gene>
    <name evidence="1" type="primary">Dana\GF23989</name>
    <name evidence="1" type="synonym">dana_GLEANR_875</name>
    <name evidence="1" type="ORF">GF23989</name>
</gene>
<evidence type="ECO:0000313" key="2">
    <source>
        <dbReference type="Proteomes" id="UP000007801"/>
    </source>
</evidence>
<dbReference type="Proteomes" id="UP000007801">
    <property type="component" value="Unassembled WGS sequence"/>
</dbReference>
<name>B3MU22_DROAN</name>
<dbReference type="eggNOG" id="ENOG502S9I9">
    <property type="taxonomic scope" value="Eukaryota"/>
</dbReference>
<dbReference type="Gene3D" id="1.25.10.10">
    <property type="entry name" value="Leucine-rich Repeat Variant"/>
    <property type="match status" value="1"/>
</dbReference>
<sequence length="358" mass="39653">MSSQPVPSAENAVLRDKIRGYAAEHRKEGRTQAKDSLRLGLGQIKDEFAAQDNLSEKDVHGLASRIKRRKHATSEDLFRLALAFLQGIENINAFAAIPGALQVLIKELTGSDIQKQIDSAECLCNLSLGEGHVAEKISSLAGSYMVTYLDGKEGRLKRSCLWTLANILATSEKAAQQLLQMQLVPKLWKLYAGEGASAGFQEDAGICLHLISTHAAHHVSGEDREYIAYHLFSMRPEDPGSEYLMYIIHQLEIVELHHGLETQQAECLVNFFVASLGSQAESLPVSYGVRVVANLMAFNNPALIGVLADDNIFVPALNKLFALRDPRLNMDLMRMLRNYLNLNLLDSNLVLDRLQVYA</sequence>
<dbReference type="EMBL" id="CH902624">
    <property type="protein sequence ID" value="EDV33351.1"/>
    <property type="molecule type" value="Genomic_DNA"/>
</dbReference>
<accession>B3MU22</accession>
<dbReference type="SUPFAM" id="SSF48371">
    <property type="entry name" value="ARM repeat"/>
    <property type="match status" value="1"/>
</dbReference>
<dbReference type="PhylomeDB" id="B3MU22"/>
<dbReference type="GeneID" id="6506625"/>
<evidence type="ECO:0000313" key="1">
    <source>
        <dbReference type="EMBL" id="EDV33351.1"/>
    </source>
</evidence>
<protein>
    <submittedName>
        <fullName evidence="1">Uncharacterized protein</fullName>
    </submittedName>
</protein>